<dbReference type="InterPro" id="IPR027417">
    <property type="entry name" value="P-loop_NTPase"/>
</dbReference>
<evidence type="ECO:0000313" key="2">
    <source>
        <dbReference type="Proteomes" id="UP000023776"/>
    </source>
</evidence>
<accession>N8QBC4</accession>
<dbReference type="PANTHER" id="PTHR34301:SF8">
    <property type="entry name" value="ATPASE DOMAIN-CONTAINING PROTEIN"/>
    <property type="match status" value="1"/>
</dbReference>
<evidence type="ECO:0008006" key="3">
    <source>
        <dbReference type="Google" id="ProtNLM"/>
    </source>
</evidence>
<dbReference type="RefSeq" id="WP_004682575.1">
    <property type="nucleotide sequence ID" value="NZ_AIEB01000012.1"/>
</dbReference>
<dbReference type="HOGENOM" id="CLU_058580_0_0_6"/>
<dbReference type="Gene3D" id="3.40.50.300">
    <property type="entry name" value="P-loop containing nucleotide triphosphate hydrolases"/>
    <property type="match status" value="1"/>
</dbReference>
<name>N8QBC4_9GAMM</name>
<organism evidence="1 2">
    <name type="scientific">Acinetobacter parvus DSM 16617 = CIP 108168</name>
    <dbReference type="NCBI Taxonomy" id="981333"/>
    <lineage>
        <taxon>Bacteria</taxon>
        <taxon>Pseudomonadati</taxon>
        <taxon>Pseudomonadota</taxon>
        <taxon>Gammaproteobacteria</taxon>
        <taxon>Moraxellales</taxon>
        <taxon>Moraxellaceae</taxon>
        <taxon>Acinetobacter</taxon>
    </lineage>
</organism>
<keyword evidence="2" id="KW-1185">Reference proteome</keyword>
<dbReference type="PANTHER" id="PTHR34301">
    <property type="entry name" value="DNA-BINDING PROTEIN-RELATED"/>
    <property type="match status" value="1"/>
</dbReference>
<sequence>MNLSNPFRPGAGHMPPYLAGREAEKDEFLKLLSQTTIMQNLVLTGLRGVGKTVLSETFKPLAQGGGWLWVGTDLSETASISEENIAIRLLTDLSLITSSIPIGVETSHSIGFIKEQKAQEFKTLNFEVLVGIYKSTPGLPTDKLKAALETAWKVMQGSGITKKGIIFAYDEAQNLSDHASKEQYPLSLLLDTFQSIQRKGIPFMLALTGLPTLFPTLVEARTYAERMFRVIFLDKLNTTDVKAAITKPLEGHPLKLTTESIEIICNISGGYPYFVQFICREVYDLFINQFENSMPTGVPQQEIIMKLDTDFFAGRWARATDRQRDLLYVVALLENCDTEFSVQEILEKSKELDDSKPFSSSHINQMLSTLINSGLIYKNRYGKYSFAVPLLGQFILRQKTQLGVIYPK</sequence>
<reference evidence="1 2" key="1">
    <citation type="submission" date="2013-02" db="EMBL/GenBank/DDBJ databases">
        <title>The Genome Sequence of Acinetobacter parvus CIP 108168.</title>
        <authorList>
            <consortium name="The Broad Institute Genome Sequencing Platform"/>
            <consortium name="The Broad Institute Genome Sequencing Center for Infectious Disease"/>
            <person name="Cerqueira G."/>
            <person name="Feldgarden M."/>
            <person name="Courvalin P."/>
            <person name="Perichon B."/>
            <person name="Grillot-Courvalin C."/>
            <person name="Clermont D."/>
            <person name="Rocha E."/>
            <person name="Yoon E.-J."/>
            <person name="Nemec A."/>
            <person name="Walker B."/>
            <person name="Young S.K."/>
            <person name="Zeng Q."/>
            <person name="Gargeya S."/>
            <person name="Fitzgerald M."/>
            <person name="Haas B."/>
            <person name="Abouelleil A."/>
            <person name="Alvarado L."/>
            <person name="Arachchi H.M."/>
            <person name="Berlin A.M."/>
            <person name="Chapman S.B."/>
            <person name="Dewar J."/>
            <person name="Goldberg J."/>
            <person name="Griggs A."/>
            <person name="Gujja S."/>
            <person name="Hansen M."/>
            <person name="Howarth C."/>
            <person name="Imamovic A."/>
            <person name="Larimer J."/>
            <person name="McCowan C."/>
            <person name="Murphy C."/>
            <person name="Neiman D."/>
            <person name="Pearson M."/>
            <person name="Priest M."/>
            <person name="Roberts A."/>
            <person name="Saif S."/>
            <person name="Shea T."/>
            <person name="Sisk P."/>
            <person name="Sykes S."/>
            <person name="Wortman J."/>
            <person name="Nusbaum C."/>
            <person name="Birren B."/>
        </authorList>
    </citation>
    <scope>NUCLEOTIDE SEQUENCE [LARGE SCALE GENOMIC DNA]</scope>
    <source>
        <strain evidence="1 2">CIP 108168</strain>
    </source>
</reference>
<dbReference type="Proteomes" id="UP000023776">
    <property type="component" value="Unassembled WGS sequence"/>
</dbReference>
<gene>
    <name evidence="1" type="ORF">F988_01787</name>
</gene>
<dbReference type="EMBL" id="APOM01000047">
    <property type="protein sequence ID" value="ENU36036.1"/>
    <property type="molecule type" value="Genomic_DNA"/>
</dbReference>
<comment type="caution">
    <text evidence="1">The sequence shown here is derived from an EMBL/GenBank/DDBJ whole genome shotgun (WGS) entry which is preliminary data.</text>
</comment>
<proteinExistence type="predicted"/>
<dbReference type="PATRIC" id="fig|981333.9.peg.1843"/>
<evidence type="ECO:0000313" key="1">
    <source>
        <dbReference type="EMBL" id="ENU36036.1"/>
    </source>
</evidence>
<protein>
    <recommendedName>
        <fullName evidence="3">Orc1-like AAA ATPase domain-containing protein</fullName>
    </recommendedName>
</protein>
<dbReference type="GeneID" id="99690112"/>
<dbReference type="SUPFAM" id="SSF52540">
    <property type="entry name" value="P-loop containing nucleoside triphosphate hydrolases"/>
    <property type="match status" value="1"/>
</dbReference>
<dbReference type="AlphaFoldDB" id="N8QBC4"/>